<comment type="caution">
    <text evidence="1">The sequence shown here is derived from an EMBL/GenBank/DDBJ whole genome shotgun (WGS) entry which is preliminary data.</text>
</comment>
<evidence type="ECO:0000313" key="2">
    <source>
        <dbReference type="Proteomes" id="UP000554482"/>
    </source>
</evidence>
<reference evidence="1 2" key="1">
    <citation type="submission" date="2020-06" db="EMBL/GenBank/DDBJ databases">
        <title>Transcriptomic and genomic resources for Thalictrum thalictroides and T. hernandezii: Facilitating candidate gene discovery in an emerging model plant lineage.</title>
        <authorList>
            <person name="Arias T."/>
            <person name="Riano-Pachon D.M."/>
            <person name="Di Stilio V.S."/>
        </authorList>
    </citation>
    <scope>NUCLEOTIDE SEQUENCE [LARGE SCALE GENOMIC DNA]</scope>
    <source>
        <strain evidence="2">cv. WT478/WT964</strain>
        <tissue evidence="1">Leaves</tissue>
    </source>
</reference>
<accession>A0A7J6XFR9</accession>
<name>A0A7J6XFR9_THATH</name>
<dbReference type="Proteomes" id="UP000554482">
    <property type="component" value="Unassembled WGS sequence"/>
</dbReference>
<proteinExistence type="predicted"/>
<sequence>VFVVGLFSSNTTRCPSTFLSPSSASASACKLRLKKRGSCTFIYLGMIALRHI</sequence>
<evidence type="ECO:0000313" key="1">
    <source>
        <dbReference type="EMBL" id="KAF5207765.1"/>
    </source>
</evidence>
<protein>
    <submittedName>
        <fullName evidence="1">Uncharacterized protein</fullName>
    </submittedName>
</protein>
<dbReference type="EMBL" id="JABWDY010000991">
    <property type="protein sequence ID" value="KAF5207765.1"/>
    <property type="molecule type" value="Genomic_DNA"/>
</dbReference>
<dbReference type="AlphaFoldDB" id="A0A7J6XFR9"/>
<organism evidence="1 2">
    <name type="scientific">Thalictrum thalictroides</name>
    <name type="common">Rue-anemone</name>
    <name type="synonym">Anemone thalictroides</name>
    <dbReference type="NCBI Taxonomy" id="46969"/>
    <lineage>
        <taxon>Eukaryota</taxon>
        <taxon>Viridiplantae</taxon>
        <taxon>Streptophyta</taxon>
        <taxon>Embryophyta</taxon>
        <taxon>Tracheophyta</taxon>
        <taxon>Spermatophyta</taxon>
        <taxon>Magnoliopsida</taxon>
        <taxon>Ranunculales</taxon>
        <taxon>Ranunculaceae</taxon>
        <taxon>Thalictroideae</taxon>
        <taxon>Thalictrum</taxon>
    </lineage>
</organism>
<gene>
    <name evidence="1" type="ORF">FRX31_002649</name>
</gene>
<feature type="non-terminal residue" evidence="1">
    <location>
        <position position="1"/>
    </location>
</feature>
<keyword evidence="2" id="KW-1185">Reference proteome</keyword>